<protein>
    <submittedName>
        <fullName evidence="6">Putative TetR family transcriptional regulator</fullName>
    </submittedName>
</protein>
<dbReference type="Proteomes" id="UP000011863">
    <property type="component" value="Chromosome"/>
</dbReference>
<dbReference type="GO" id="GO:0003700">
    <property type="term" value="F:DNA-binding transcription factor activity"/>
    <property type="evidence" value="ECO:0007669"/>
    <property type="project" value="TreeGrafter"/>
</dbReference>
<dbReference type="RefSeq" id="WP_015442981.1">
    <property type="nucleotide sequence ID" value="NC_020520.1"/>
</dbReference>
<sequence>MSTDRQPLSRAAIVAAAITVIDRDGLERLSMRRLGNELGYEAMALYKHVTDKAALLDAVIEAAYAEMTPPDPSDPWDDRIRHAARELRRVALCHPELLIAMITSPPACPAVRTRIDGILEALDESGLGADDVVRSFRLFVNLTSGALLSETTAARQQTGPLENQVGVDECRALAEYGAALASCDFDVEFDDTVETFIRLSQLNGSTTRRPA</sequence>
<evidence type="ECO:0000313" key="7">
    <source>
        <dbReference type="Proteomes" id="UP000011863"/>
    </source>
</evidence>
<dbReference type="AlphaFoldDB" id="A0A6C7E7U6"/>
<dbReference type="InterPro" id="IPR009057">
    <property type="entry name" value="Homeodomain-like_sf"/>
</dbReference>
<dbReference type="Pfam" id="PF00440">
    <property type="entry name" value="TetR_N"/>
    <property type="match status" value="1"/>
</dbReference>
<dbReference type="EMBL" id="AP012057">
    <property type="protein sequence ID" value="BAN03734.1"/>
    <property type="molecule type" value="Genomic_DNA"/>
</dbReference>
<dbReference type="InterPro" id="IPR004111">
    <property type="entry name" value="Repressor_TetR_C"/>
</dbReference>
<dbReference type="GO" id="GO:0000976">
    <property type="term" value="F:transcription cis-regulatory region binding"/>
    <property type="evidence" value="ECO:0007669"/>
    <property type="project" value="TreeGrafter"/>
</dbReference>
<evidence type="ECO:0000256" key="3">
    <source>
        <dbReference type="ARBA" id="ARBA00023163"/>
    </source>
</evidence>
<dbReference type="SUPFAM" id="SSF48498">
    <property type="entry name" value="Tetracyclin repressor-like, C-terminal domain"/>
    <property type="match status" value="1"/>
</dbReference>
<dbReference type="KEGG" id="aym:YM304_34200"/>
<accession>A0A6C7E7U6</accession>
<dbReference type="InterPro" id="IPR050109">
    <property type="entry name" value="HTH-type_TetR-like_transc_reg"/>
</dbReference>
<dbReference type="GO" id="GO:0045892">
    <property type="term" value="P:negative regulation of DNA-templated transcription"/>
    <property type="evidence" value="ECO:0007669"/>
    <property type="project" value="InterPro"/>
</dbReference>
<evidence type="ECO:0000259" key="5">
    <source>
        <dbReference type="PROSITE" id="PS50977"/>
    </source>
</evidence>
<keyword evidence="3" id="KW-0804">Transcription</keyword>
<evidence type="ECO:0000256" key="1">
    <source>
        <dbReference type="ARBA" id="ARBA00023015"/>
    </source>
</evidence>
<name>A0A6C7E7U6_ILUCY</name>
<feature type="DNA-binding region" description="H-T-H motif" evidence="4">
    <location>
        <begin position="30"/>
        <end position="49"/>
    </location>
</feature>
<dbReference type="Gene3D" id="1.10.357.10">
    <property type="entry name" value="Tetracycline Repressor, domain 2"/>
    <property type="match status" value="1"/>
</dbReference>
<dbReference type="InterPro" id="IPR036271">
    <property type="entry name" value="Tet_transcr_reg_TetR-rel_C_sf"/>
</dbReference>
<evidence type="ECO:0000313" key="6">
    <source>
        <dbReference type="EMBL" id="BAN03734.1"/>
    </source>
</evidence>
<feature type="domain" description="HTH tetR-type" evidence="5">
    <location>
        <begin position="7"/>
        <end position="67"/>
    </location>
</feature>
<reference evidence="6 7" key="1">
    <citation type="journal article" date="2013" name="Int. J. Syst. Evol. Microbiol.">
        <title>Ilumatobacter nonamiense sp. nov. and Ilumatobacter coccineum sp. nov., isolated from seashore sand.</title>
        <authorList>
            <person name="Matsumoto A."/>
            <person name="Kasai H."/>
            <person name="Matsuo Y."/>
            <person name="Shizuri Y."/>
            <person name="Ichikawa N."/>
            <person name="Fujita N."/>
            <person name="Omura S."/>
            <person name="Takahashi Y."/>
        </authorList>
    </citation>
    <scope>NUCLEOTIDE SEQUENCE [LARGE SCALE GENOMIC DNA]</scope>
    <source>
        <strain evidence="7">NBRC 103263 / KCTC 29153 / YM16-304</strain>
    </source>
</reference>
<keyword evidence="1" id="KW-0805">Transcription regulation</keyword>
<dbReference type="OrthoDB" id="2570341at2"/>
<evidence type="ECO:0000256" key="2">
    <source>
        <dbReference type="ARBA" id="ARBA00023125"/>
    </source>
</evidence>
<proteinExistence type="predicted"/>
<dbReference type="SUPFAM" id="SSF46689">
    <property type="entry name" value="Homeodomain-like"/>
    <property type="match status" value="1"/>
</dbReference>
<dbReference type="PANTHER" id="PTHR30055:SF151">
    <property type="entry name" value="TRANSCRIPTIONAL REGULATORY PROTEIN"/>
    <property type="match status" value="1"/>
</dbReference>
<organism evidence="6 7">
    <name type="scientific">Ilumatobacter coccineus (strain NBRC 103263 / KCTC 29153 / YM16-304)</name>
    <dbReference type="NCBI Taxonomy" id="1313172"/>
    <lineage>
        <taxon>Bacteria</taxon>
        <taxon>Bacillati</taxon>
        <taxon>Actinomycetota</taxon>
        <taxon>Acidimicrobiia</taxon>
        <taxon>Acidimicrobiales</taxon>
        <taxon>Ilumatobacteraceae</taxon>
        <taxon>Ilumatobacter</taxon>
    </lineage>
</organism>
<dbReference type="PROSITE" id="PS50977">
    <property type="entry name" value="HTH_TETR_2"/>
    <property type="match status" value="1"/>
</dbReference>
<keyword evidence="2 4" id="KW-0238">DNA-binding</keyword>
<dbReference type="InterPro" id="IPR001647">
    <property type="entry name" value="HTH_TetR"/>
</dbReference>
<evidence type="ECO:0000256" key="4">
    <source>
        <dbReference type="PROSITE-ProRule" id="PRU00335"/>
    </source>
</evidence>
<dbReference type="PANTHER" id="PTHR30055">
    <property type="entry name" value="HTH-TYPE TRANSCRIPTIONAL REGULATOR RUTR"/>
    <property type="match status" value="1"/>
</dbReference>
<dbReference type="Pfam" id="PF02909">
    <property type="entry name" value="TetR_C_1"/>
    <property type="match status" value="1"/>
</dbReference>
<keyword evidence="7" id="KW-1185">Reference proteome</keyword>
<gene>
    <name evidence="6" type="ORF">YM304_34200</name>
</gene>